<dbReference type="CDD" id="cd07136">
    <property type="entry name" value="ALDH_YwdH-P39616"/>
    <property type="match status" value="1"/>
</dbReference>
<dbReference type="FunFam" id="3.40.309.10:FF:000003">
    <property type="entry name" value="Aldehyde dehydrogenase"/>
    <property type="match status" value="1"/>
</dbReference>
<feature type="domain" description="Aldehyde dehydrogenase" evidence="8">
    <location>
        <begin position="5"/>
        <end position="430"/>
    </location>
</feature>
<evidence type="ECO:0000313" key="10">
    <source>
        <dbReference type="Proteomes" id="UP000215509"/>
    </source>
</evidence>
<evidence type="ECO:0000313" key="9">
    <source>
        <dbReference type="EMBL" id="OXM85770.1"/>
    </source>
</evidence>
<dbReference type="RefSeq" id="WP_094015447.1">
    <property type="nucleotide sequence ID" value="NZ_NMQW01000018.1"/>
</dbReference>
<gene>
    <name evidence="9" type="ORF">CF651_13800</name>
</gene>
<feature type="active site" evidence="5 6">
    <location>
        <position position="212"/>
    </location>
</feature>
<dbReference type="Gene3D" id="3.40.309.10">
    <property type="entry name" value="Aldehyde Dehydrogenase, Chain A, domain 2"/>
    <property type="match status" value="1"/>
</dbReference>
<dbReference type="PANTHER" id="PTHR43570">
    <property type="entry name" value="ALDEHYDE DEHYDROGENASE"/>
    <property type="match status" value="1"/>
</dbReference>
<dbReference type="AlphaFoldDB" id="A0A229UQU8"/>
<keyword evidence="10" id="KW-1185">Reference proteome</keyword>
<dbReference type="InterPro" id="IPR016162">
    <property type="entry name" value="Ald_DH_N"/>
</dbReference>
<evidence type="ECO:0000256" key="1">
    <source>
        <dbReference type="ARBA" id="ARBA00009986"/>
    </source>
</evidence>
<evidence type="ECO:0000259" key="8">
    <source>
        <dbReference type="Pfam" id="PF00171"/>
    </source>
</evidence>
<comment type="caution">
    <text evidence="9">The sequence shown here is derived from an EMBL/GenBank/DDBJ whole genome shotgun (WGS) entry which is preliminary data.</text>
</comment>
<name>A0A229UQU8_9BACL</name>
<dbReference type="InterPro" id="IPR012394">
    <property type="entry name" value="Aldehyde_DH_NAD(P)"/>
</dbReference>
<dbReference type="InterPro" id="IPR016161">
    <property type="entry name" value="Ald_DH/histidinol_DH"/>
</dbReference>
<dbReference type="PIRSF" id="PIRSF036492">
    <property type="entry name" value="ALDH"/>
    <property type="match status" value="1"/>
</dbReference>
<evidence type="ECO:0000256" key="2">
    <source>
        <dbReference type="ARBA" id="ARBA00023002"/>
    </source>
</evidence>
<dbReference type="InterPro" id="IPR029510">
    <property type="entry name" value="Ald_DH_CS_GLU"/>
</dbReference>
<keyword evidence="2 4" id="KW-0560">Oxidoreductase</keyword>
<dbReference type="OrthoDB" id="9762913at2"/>
<accession>A0A229UQU8</accession>
<dbReference type="PROSITE" id="PS00687">
    <property type="entry name" value="ALDEHYDE_DEHYDR_GLU"/>
    <property type="match status" value="1"/>
</dbReference>
<dbReference type="Gene3D" id="3.40.605.10">
    <property type="entry name" value="Aldehyde Dehydrogenase, Chain A, domain 1"/>
    <property type="match status" value="1"/>
</dbReference>
<protein>
    <recommendedName>
        <fullName evidence="4">Aldehyde dehydrogenase</fullName>
    </recommendedName>
</protein>
<dbReference type="GO" id="GO:0005737">
    <property type="term" value="C:cytoplasm"/>
    <property type="evidence" value="ECO:0007669"/>
    <property type="project" value="TreeGrafter"/>
</dbReference>
<evidence type="ECO:0000256" key="6">
    <source>
        <dbReference type="PROSITE-ProRule" id="PRU10007"/>
    </source>
</evidence>
<dbReference type="FunFam" id="3.40.605.10:FF:000004">
    <property type="entry name" value="Aldehyde dehydrogenase"/>
    <property type="match status" value="1"/>
</dbReference>
<dbReference type="InterPro" id="IPR015590">
    <property type="entry name" value="Aldehyde_DH_dom"/>
</dbReference>
<dbReference type="Proteomes" id="UP000215509">
    <property type="component" value="Unassembled WGS sequence"/>
</dbReference>
<sequence>MLANDIERKLHSQKQYFFTGATKPYAFRLSQLKRLKQVIKKYEAELLDTLEAELRKPGQESYLTEIGVTYEEINFTIKHLKRWMKPRKVTTPLTHIGSSGVIYPEPYGVSLIIAPWNYPVQLALAPLIGAIAAGNCAMLKPSELTPRTSALLKKMMDETFDENYVAVVEGGVEVSTELLKQRFDAIFFTGSVPVGKIVMEAAAKHLTPVTLELGGKSPSIVGPTANLELTAKRIVWGKFSNAGQTCIAPDYLLAHHSVKQKLLERMEHYIVELYGANPRVSGHYGSIVTERHARRLADFIDKAHIVRGGKYDTADRYIEPTIIDQVTLEDQVMQEEIFGPVLPVFEYKELDEAIQFIRSFEKPLALYLFSTDSAEIDTMLQQISFGGGCINDTLTHIATPYLPFGGVGQSGVGAYHGKASFDVFTHHKSVLHQTVAFDLPARYANSRLGAKLVRALLK</sequence>
<organism evidence="9 10">
    <name type="scientific">Paenibacillus rigui</name>
    <dbReference type="NCBI Taxonomy" id="554312"/>
    <lineage>
        <taxon>Bacteria</taxon>
        <taxon>Bacillati</taxon>
        <taxon>Bacillota</taxon>
        <taxon>Bacilli</taxon>
        <taxon>Bacillales</taxon>
        <taxon>Paenibacillaceae</taxon>
        <taxon>Paenibacillus</taxon>
    </lineage>
</organism>
<evidence type="ECO:0000256" key="7">
    <source>
        <dbReference type="RuleBase" id="RU003345"/>
    </source>
</evidence>
<proteinExistence type="inferred from homology"/>
<comment type="similarity">
    <text evidence="1 4 7">Belongs to the aldehyde dehydrogenase family.</text>
</comment>
<evidence type="ECO:0000256" key="5">
    <source>
        <dbReference type="PIRSR" id="PIRSR036492-1"/>
    </source>
</evidence>
<dbReference type="SUPFAM" id="SSF53720">
    <property type="entry name" value="ALDH-like"/>
    <property type="match status" value="1"/>
</dbReference>
<dbReference type="EMBL" id="NMQW01000018">
    <property type="protein sequence ID" value="OXM85770.1"/>
    <property type="molecule type" value="Genomic_DNA"/>
</dbReference>
<evidence type="ECO:0000256" key="3">
    <source>
        <dbReference type="ARBA" id="ARBA00023027"/>
    </source>
</evidence>
<dbReference type="InterPro" id="IPR016163">
    <property type="entry name" value="Ald_DH_C"/>
</dbReference>
<feature type="active site" evidence="5">
    <location>
        <position position="246"/>
    </location>
</feature>
<dbReference type="PROSITE" id="PS00070">
    <property type="entry name" value="ALDEHYDE_DEHYDR_CYS"/>
    <property type="match status" value="1"/>
</dbReference>
<dbReference type="Pfam" id="PF00171">
    <property type="entry name" value="Aldedh"/>
    <property type="match status" value="1"/>
</dbReference>
<keyword evidence="3" id="KW-0520">NAD</keyword>
<dbReference type="InterPro" id="IPR016160">
    <property type="entry name" value="Ald_DH_CS_CYS"/>
</dbReference>
<dbReference type="GO" id="GO:0006081">
    <property type="term" value="P:aldehyde metabolic process"/>
    <property type="evidence" value="ECO:0007669"/>
    <property type="project" value="InterPro"/>
</dbReference>
<dbReference type="PANTHER" id="PTHR43570:SF16">
    <property type="entry name" value="ALDEHYDE DEHYDROGENASE TYPE III, ISOFORM Q"/>
    <property type="match status" value="1"/>
</dbReference>
<dbReference type="GO" id="GO:0004029">
    <property type="term" value="F:aldehyde dehydrogenase (NAD+) activity"/>
    <property type="evidence" value="ECO:0007669"/>
    <property type="project" value="TreeGrafter"/>
</dbReference>
<evidence type="ECO:0000256" key="4">
    <source>
        <dbReference type="PIRNR" id="PIRNR036492"/>
    </source>
</evidence>
<reference evidence="9 10" key="1">
    <citation type="submission" date="2017-07" db="EMBL/GenBank/DDBJ databases">
        <title>Genome sequencing and assembly of Paenibacillus rigui.</title>
        <authorList>
            <person name="Mayilraj S."/>
        </authorList>
    </citation>
    <scope>NUCLEOTIDE SEQUENCE [LARGE SCALE GENOMIC DNA]</scope>
    <source>
        <strain evidence="9 10">JCM 16352</strain>
    </source>
</reference>